<dbReference type="RefSeq" id="WP_283230715.1">
    <property type="nucleotide sequence ID" value="NZ_JASGBQ010000010.1"/>
</dbReference>
<sequence length="45" mass="4984">MGKLFVGFLLVLLDFNLNFGDFTIGLIPDFIGSVPGFLKYSEKTV</sequence>
<protein>
    <submittedName>
        <fullName evidence="1">Uncharacterized protein</fullName>
    </submittedName>
</protein>
<name>A0AAP4B917_9FIRM</name>
<evidence type="ECO:0000313" key="2">
    <source>
        <dbReference type="Proteomes" id="UP001300383"/>
    </source>
</evidence>
<dbReference type="EMBL" id="JASGBQ010000010">
    <property type="protein sequence ID" value="MDI9242266.1"/>
    <property type="molecule type" value="Genomic_DNA"/>
</dbReference>
<accession>A0AAP4B917</accession>
<reference evidence="1 2" key="1">
    <citation type="submission" date="2023-05" db="EMBL/GenBank/DDBJ databases">
        <title>[ruminococcus] sp. nov., isolated from a pig farm feces dump.</title>
        <authorList>
            <person name="Chang Y.-H."/>
        </authorList>
    </citation>
    <scope>NUCLEOTIDE SEQUENCE [LARGE SCALE GENOMIC DNA]</scope>
    <source>
        <strain evidence="1 2">YH-rum2234</strain>
    </source>
</reference>
<organism evidence="1 2">
    <name type="scientific">Fusibacillus kribbianus</name>
    <dbReference type="NCBI Taxonomy" id="3044208"/>
    <lineage>
        <taxon>Bacteria</taxon>
        <taxon>Bacillati</taxon>
        <taxon>Bacillota</taxon>
        <taxon>Clostridia</taxon>
        <taxon>Lachnospirales</taxon>
        <taxon>Lachnospiraceae</taxon>
        <taxon>Fusibacillus</taxon>
    </lineage>
</organism>
<dbReference type="Proteomes" id="UP001300383">
    <property type="component" value="Unassembled WGS sequence"/>
</dbReference>
<gene>
    <name evidence="1" type="ORF">QJ036_07255</name>
</gene>
<evidence type="ECO:0000313" key="1">
    <source>
        <dbReference type="EMBL" id="MDI9242266.1"/>
    </source>
</evidence>
<dbReference type="AlphaFoldDB" id="A0AAP4B917"/>
<keyword evidence="2" id="KW-1185">Reference proteome</keyword>
<proteinExistence type="predicted"/>
<comment type="caution">
    <text evidence="1">The sequence shown here is derived from an EMBL/GenBank/DDBJ whole genome shotgun (WGS) entry which is preliminary data.</text>
</comment>